<accession>A0ACD3A8E4</accession>
<sequence>MPSSAKTRIARPRPPFDDPDLAGQTLNRQITINDARLRELLVEIVPKPICRDVSICARSHHNVNADFQIGLHTRNLGQWFLWCSTCNGGRGRANYVTPVVDPDDHPGRRGDDLHRWAVTSDILERQKKGLVKTYSMDGAVIKPVKKPGSRKVGRLSAAASFRPIELSPPPWPLPPMGPQSPSPPPPYFSQTKSFSSTGSSSSALSFPSASSSTSSSSAPLPVVKNDLTLVLWDGDKRYRSAVTCRDDNKFYLFEWKVVCEAINFDLGKSIDIYVRATQQWHPWNYMHGIFVATGERSIHFKYSNKDASPRFSRCLNWDLYPDGILGAVLSGSEDSPSPPSSPLAGKGAVAIRDPPPLLLAPFPFDPSDFRPAHLNKSTAASLTTHPFDDTEITIPRGQKLQKTPPPSPSKPSEVIASRSGSEIAAPPRKKIKKESFRADAEYIIISDTERD</sequence>
<evidence type="ECO:0000313" key="1">
    <source>
        <dbReference type="EMBL" id="TFK61664.1"/>
    </source>
</evidence>
<dbReference type="EMBL" id="ML208639">
    <property type="protein sequence ID" value="TFK61664.1"/>
    <property type="molecule type" value="Genomic_DNA"/>
</dbReference>
<keyword evidence="2" id="KW-1185">Reference proteome</keyword>
<name>A0ACD3A8E4_9AGAR</name>
<protein>
    <submittedName>
        <fullName evidence="1">Uncharacterized protein</fullName>
    </submittedName>
</protein>
<gene>
    <name evidence="1" type="ORF">BDN72DRAFT_903909</name>
</gene>
<dbReference type="Proteomes" id="UP000308600">
    <property type="component" value="Unassembled WGS sequence"/>
</dbReference>
<organism evidence="1 2">
    <name type="scientific">Pluteus cervinus</name>
    <dbReference type="NCBI Taxonomy" id="181527"/>
    <lineage>
        <taxon>Eukaryota</taxon>
        <taxon>Fungi</taxon>
        <taxon>Dikarya</taxon>
        <taxon>Basidiomycota</taxon>
        <taxon>Agaricomycotina</taxon>
        <taxon>Agaricomycetes</taxon>
        <taxon>Agaricomycetidae</taxon>
        <taxon>Agaricales</taxon>
        <taxon>Pluteineae</taxon>
        <taxon>Pluteaceae</taxon>
        <taxon>Pluteus</taxon>
    </lineage>
</organism>
<evidence type="ECO:0000313" key="2">
    <source>
        <dbReference type="Proteomes" id="UP000308600"/>
    </source>
</evidence>
<reference evidence="1 2" key="1">
    <citation type="journal article" date="2019" name="Nat. Ecol. Evol.">
        <title>Megaphylogeny resolves global patterns of mushroom evolution.</title>
        <authorList>
            <person name="Varga T."/>
            <person name="Krizsan K."/>
            <person name="Foldi C."/>
            <person name="Dima B."/>
            <person name="Sanchez-Garcia M."/>
            <person name="Sanchez-Ramirez S."/>
            <person name="Szollosi G.J."/>
            <person name="Szarkandi J.G."/>
            <person name="Papp V."/>
            <person name="Albert L."/>
            <person name="Andreopoulos W."/>
            <person name="Angelini C."/>
            <person name="Antonin V."/>
            <person name="Barry K.W."/>
            <person name="Bougher N.L."/>
            <person name="Buchanan P."/>
            <person name="Buyck B."/>
            <person name="Bense V."/>
            <person name="Catcheside P."/>
            <person name="Chovatia M."/>
            <person name="Cooper J."/>
            <person name="Damon W."/>
            <person name="Desjardin D."/>
            <person name="Finy P."/>
            <person name="Geml J."/>
            <person name="Haridas S."/>
            <person name="Hughes K."/>
            <person name="Justo A."/>
            <person name="Karasinski D."/>
            <person name="Kautmanova I."/>
            <person name="Kiss B."/>
            <person name="Kocsube S."/>
            <person name="Kotiranta H."/>
            <person name="LaButti K.M."/>
            <person name="Lechner B.E."/>
            <person name="Liimatainen K."/>
            <person name="Lipzen A."/>
            <person name="Lukacs Z."/>
            <person name="Mihaltcheva S."/>
            <person name="Morgado L.N."/>
            <person name="Niskanen T."/>
            <person name="Noordeloos M.E."/>
            <person name="Ohm R.A."/>
            <person name="Ortiz-Santana B."/>
            <person name="Ovrebo C."/>
            <person name="Racz N."/>
            <person name="Riley R."/>
            <person name="Savchenko A."/>
            <person name="Shiryaev A."/>
            <person name="Soop K."/>
            <person name="Spirin V."/>
            <person name="Szebenyi C."/>
            <person name="Tomsovsky M."/>
            <person name="Tulloss R.E."/>
            <person name="Uehling J."/>
            <person name="Grigoriev I.V."/>
            <person name="Vagvolgyi C."/>
            <person name="Papp T."/>
            <person name="Martin F.M."/>
            <person name="Miettinen O."/>
            <person name="Hibbett D.S."/>
            <person name="Nagy L.G."/>
        </authorList>
    </citation>
    <scope>NUCLEOTIDE SEQUENCE [LARGE SCALE GENOMIC DNA]</scope>
    <source>
        <strain evidence="1 2">NL-1719</strain>
    </source>
</reference>
<proteinExistence type="predicted"/>